<dbReference type="PROSITE" id="PS51914">
    <property type="entry name" value="MRH"/>
    <property type="match status" value="1"/>
</dbReference>
<evidence type="ECO:0000259" key="5">
    <source>
        <dbReference type="PROSITE" id="PS51670"/>
    </source>
</evidence>
<reference evidence="7 8" key="1">
    <citation type="submission" date="2023-10" db="EMBL/GenBank/DDBJ databases">
        <authorList>
            <person name="Maclean D."/>
            <person name="Macfadyen A."/>
        </authorList>
    </citation>
    <scope>NUCLEOTIDE SEQUENCE [LARGE SCALE GENOMIC DNA]</scope>
</reference>
<dbReference type="Proteomes" id="UP001314263">
    <property type="component" value="Unassembled WGS sequence"/>
</dbReference>
<dbReference type="PROSITE" id="PS51670">
    <property type="entry name" value="SHKT"/>
    <property type="match status" value="1"/>
</dbReference>
<keyword evidence="8" id="KW-1185">Reference proteome</keyword>
<keyword evidence="2" id="KW-0732">Signal</keyword>
<protein>
    <recommendedName>
        <fullName evidence="9">Protein OS-9 homolog</fullName>
    </recommendedName>
</protein>
<evidence type="ECO:0000256" key="3">
    <source>
        <dbReference type="ARBA" id="ARBA00022824"/>
    </source>
</evidence>
<dbReference type="GO" id="GO:0005788">
    <property type="term" value="C:endoplasmic reticulum lumen"/>
    <property type="evidence" value="ECO:0007669"/>
    <property type="project" value="TreeGrafter"/>
</dbReference>
<gene>
    <name evidence="7" type="ORF">CVIRNUC_001222</name>
</gene>
<dbReference type="InterPro" id="IPR012913">
    <property type="entry name" value="OS9-like_dom"/>
</dbReference>
<dbReference type="InterPro" id="IPR009011">
    <property type="entry name" value="Man6P_isomerase_rcpt-bd_dom_sf"/>
</dbReference>
<evidence type="ECO:0000259" key="6">
    <source>
        <dbReference type="PROSITE" id="PS51914"/>
    </source>
</evidence>
<evidence type="ECO:0000256" key="2">
    <source>
        <dbReference type="ARBA" id="ARBA00022729"/>
    </source>
</evidence>
<evidence type="ECO:0000313" key="8">
    <source>
        <dbReference type="Proteomes" id="UP001314263"/>
    </source>
</evidence>
<dbReference type="EMBL" id="CAUYUE010000002">
    <property type="protein sequence ID" value="CAK0740073.1"/>
    <property type="molecule type" value="Genomic_DNA"/>
</dbReference>
<dbReference type="PANTHER" id="PTHR15414">
    <property type="entry name" value="OS-9-RELATED"/>
    <property type="match status" value="1"/>
</dbReference>
<dbReference type="GO" id="GO:0030968">
    <property type="term" value="P:endoplasmic reticulum unfolded protein response"/>
    <property type="evidence" value="ECO:0007669"/>
    <property type="project" value="InterPro"/>
</dbReference>
<comment type="subcellular location">
    <subcellularLocation>
        <location evidence="1">Endoplasmic reticulum</location>
    </subcellularLocation>
</comment>
<accession>A0AAV1HSL6</accession>
<evidence type="ECO:0000256" key="4">
    <source>
        <dbReference type="ARBA" id="ARBA00023157"/>
    </source>
</evidence>
<evidence type="ECO:0008006" key="9">
    <source>
        <dbReference type="Google" id="ProtNLM"/>
    </source>
</evidence>
<dbReference type="GO" id="GO:0030970">
    <property type="term" value="P:retrograde protein transport, ER to cytosol"/>
    <property type="evidence" value="ECO:0007669"/>
    <property type="project" value="TreeGrafter"/>
</dbReference>
<sequence>MVRGRCRLRNMEPTSAGRTLRLILLLSGLAGLALAKQAYIFDELAWTKQSWPDMKLRFPIEGLLREEDFASYEAISSKGTYSKSSLPQALEEGQVQQSLGPALQRSIWDEAALGMVSSLVGCKVCHELMAMAWDAVRAFVHSGHGAPSPKHMLRLLRHTCEHQVAQSMAQEWAIFKVGTSDMVPGPADAWAYVLKGRVSTDEQPSEFEQLAMQRSCLLVVEGQAEEGDEHAEKFAALMVTSLQLYKEQWDSIREEAGMKLVKGGSFVSHLGKPDGKTCMDYHEKCPFWADVGECWKNPTYMVGDELQATMKGYCRLSCGTCLPTISLSDTPEEIAAEVEEASKERLQDLTTALCKNTEACKGMSGEAFKAMSGVAPPAGAASGKLDASAAEVDSSQPGDTAMPARYLAKAFRKAGANTQGKPLSRRVIEDAGLGRRDMMSDCFYSPQGWWTYELCPGRHLRQFHVEEGAPLPNPVITLGNYDGQATNGESELIRELPDEQLLPGMQQAEVPFREAVYSKGDKCDGDSDIDQRAATVRLACSPDKEAYMIILEPDTCQYVCVLYHPSVCQVEGMGLGGQLEELEHDNGLLDHQGGYHEL</sequence>
<organism evidence="7 8">
    <name type="scientific">Coccomyxa viridis</name>
    <dbReference type="NCBI Taxonomy" id="1274662"/>
    <lineage>
        <taxon>Eukaryota</taxon>
        <taxon>Viridiplantae</taxon>
        <taxon>Chlorophyta</taxon>
        <taxon>core chlorophytes</taxon>
        <taxon>Trebouxiophyceae</taxon>
        <taxon>Trebouxiophyceae incertae sedis</taxon>
        <taxon>Coccomyxaceae</taxon>
        <taxon>Coccomyxa</taxon>
    </lineage>
</organism>
<keyword evidence="4" id="KW-1015">Disulfide bond</keyword>
<proteinExistence type="predicted"/>
<dbReference type="SMART" id="SM00254">
    <property type="entry name" value="ShKT"/>
    <property type="match status" value="1"/>
</dbReference>
<feature type="domain" description="ShKT" evidence="5">
    <location>
        <begin position="278"/>
        <end position="321"/>
    </location>
</feature>
<dbReference type="InterPro" id="IPR003582">
    <property type="entry name" value="ShKT_dom"/>
</dbReference>
<keyword evidence="3" id="KW-0256">Endoplasmic reticulum</keyword>
<dbReference type="Pfam" id="PF07915">
    <property type="entry name" value="PRKCSH"/>
    <property type="match status" value="1"/>
</dbReference>
<evidence type="ECO:0000256" key="1">
    <source>
        <dbReference type="ARBA" id="ARBA00004240"/>
    </source>
</evidence>
<dbReference type="AlphaFoldDB" id="A0AAV1HSL6"/>
<dbReference type="InterPro" id="IPR045149">
    <property type="entry name" value="OS-9-like"/>
</dbReference>
<dbReference type="Gene3D" id="2.70.130.10">
    <property type="entry name" value="Mannose-6-phosphate receptor binding domain"/>
    <property type="match status" value="1"/>
</dbReference>
<dbReference type="PANTHER" id="PTHR15414:SF0">
    <property type="entry name" value="ENDOPLASMIC RETICULUM LECTIN 1"/>
    <property type="match status" value="1"/>
</dbReference>
<comment type="caution">
    <text evidence="7">The sequence shown here is derived from an EMBL/GenBank/DDBJ whole genome shotgun (WGS) entry which is preliminary data.</text>
</comment>
<evidence type="ECO:0000313" key="7">
    <source>
        <dbReference type="EMBL" id="CAK0740073.1"/>
    </source>
</evidence>
<feature type="domain" description="MRH" evidence="6">
    <location>
        <begin position="440"/>
        <end position="570"/>
    </location>
</feature>
<name>A0AAV1HSL6_9CHLO</name>
<dbReference type="InterPro" id="IPR044865">
    <property type="entry name" value="MRH_dom"/>
</dbReference>
<dbReference type="Pfam" id="PF01549">
    <property type="entry name" value="ShK"/>
    <property type="match status" value="1"/>
</dbReference>